<feature type="transmembrane region" description="Helical" evidence="1">
    <location>
        <begin position="14"/>
        <end position="31"/>
    </location>
</feature>
<name>A0A0B6YJN4_9EUPU</name>
<proteinExistence type="predicted"/>
<keyword evidence="1" id="KW-0812">Transmembrane</keyword>
<organism evidence="2">
    <name type="scientific">Arion vulgaris</name>
    <dbReference type="NCBI Taxonomy" id="1028688"/>
    <lineage>
        <taxon>Eukaryota</taxon>
        <taxon>Metazoa</taxon>
        <taxon>Spiralia</taxon>
        <taxon>Lophotrochozoa</taxon>
        <taxon>Mollusca</taxon>
        <taxon>Gastropoda</taxon>
        <taxon>Heterobranchia</taxon>
        <taxon>Euthyneura</taxon>
        <taxon>Panpulmonata</taxon>
        <taxon>Eupulmonata</taxon>
        <taxon>Stylommatophora</taxon>
        <taxon>Helicina</taxon>
        <taxon>Arionoidea</taxon>
        <taxon>Arionidae</taxon>
        <taxon>Arion</taxon>
    </lineage>
</organism>
<dbReference type="EMBL" id="HACG01008880">
    <property type="protein sequence ID" value="CEK55745.1"/>
    <property type="molecule type" value="Transcribed_RNA"/>
</dbReference>
<evidence type="ECO:0000256" key="1">
    <source>
        <dbReference type="SAM" id="Phobius"/>
    </source>
</evidence>
<protein>
    <submittedName>
        <fullName evidence="2">Uncharacterized protein</fullName>
    </submittedName>
</protein>
<gene>
    <name evidence="2" type="primary">ORF25925</name>
</gene>
<feature type="non-terminal residue" evidence="2">
    <location>
        <position position="1"/>
    </location>
</feature>
<dbReference type="AlphaFoldDB" id="A0A0B6YJN4"/>
<feature type="transmembrane region" description="Helical" evidence="1">
    <location>
        <begin position="43"/>
        <end position="66"/>
    </location>
</feature>
<reference evidence="2" key="1">
    <citation type="submission" date="2014-12" db="EMBL/GenBank/DDBJ databases">
        <title>Insight into the proteome of Arion vulgaris.</title>
        <authorList>
            <person name="Aradska J."/>
            <person name="Bulat T."/>
            <person name="Smidak R."/>
            <person name="Sarate P."/>
            <person name="Gangsoo J."/>
            <person name="Sialana F."/>
            <person name="Bilban M."/>
            <person name="Lubec G."/>
        </authorList>
    </citation>
    <scope>NUCLEOTIDE SEQUENCE</scope>
    <source>
        <tissue evidence="2">Skin</tissue>
    </source>
</reference>
<evidence type="ECO:0000313" key="2">
    <source>
        <dbReference type="EMBL" id="CEK55745.1"/>
    </source>
</evidence>
<keyword evidence="1" id="KW-1133">Transmembrane helix</keyword>
<keyword evidence="1" id="KW-0472">Membrane</keyword>
<sequence>DGFFLGIEKENVKLSYVVFCSGTVHLPMRYVKVHRCFMTHMLLSRLFAASELVLLSFLTLKFPILLCGT</sequence>
<accession>A0A0B6YJN4</accession>